<gene>
    <name evidence="5" type="ORF">KIPB_000449</name>
</gene>
<dbReference type="InterPro" id="IPR017853">
    <property type="entry name" value="GH"/>
</dbReference>
<keyword evidence="3 5" id="KW-0378">Hydrolase</keyword>
<feature type="domain" description="Glycosyl hydrolase family 30 TIM-barrel" evidence="4">
    <location>
        <begin position="2"/>
        <end position="319"/>
    </location>
</feature>
<keyword evidence="2" id="KW-0732">Signal</keyword>
<sequence>MLPPSAQAKVMRTLFDEEEGMGFSLCRTHINSCDFSLSSYSYDDTEGDYALDHFSVEHDTQYLIPMIQDALALTPGLSVFASPWSPPAWMKSNGAMETSPTPAWAKYFTKYFEAYAAHGIDLWGITVENEVVGTHRWECCSYTASQMASFVVNHLGTAYNEDNGTDIKVLVFDHDKKDILQWAEAYYSVPGVGEYTDGVAFHWYKTTDAEFEDVNSVAWTIRWSENPKDTLLMGTEACSCPFTSDSDTLWSRAEAVGHDILWDIRSGAQSWVIWNMLLDYTGGPNKNANSCDAPIIANELYTDIEARPNLYYLGHFSKHMRPGDMVLKTDCQMKDDVESLAVVDPLTGTAKMVLMNRQNYDRVMRVSVNDTFMFQTTVPMNSIQTVVIEM</sequence>
<dbReference type="Gene3D" id="3.20.20.80">
    <property type="entry name" value="Glycosidases"/>
    <property type="match status" value="1"/>
</dbReference>
<dbReference type="PANTHER" id="PTHR11069">
    <property type="entry name" value="GLUCOSYLCERAMIDASE"/>
    <property type="match status" value="1"/>
</dbReference>
<dbReference type="OrthoDB" id="2160638at2759"/>
<comment type="caution">
    <text evidence="5">The sequence shown here is derived from an EMBL/GenBank/DDBJ whole genome shotgun (WGS) entry which is preliminary data.</text>
</comment>
<dbReference type="GO" id="GO:0016020">
    <property type="term" value="C:membrane"/>
    <property type="evidence" value="ECO:0007669"/>
    <property type="project" value="GOC"/>
</dbReference>
<evidence type="ECO:0000259" key="4">
    <source>
        <dbReference type="Pfam" id="PF02055"/>
    </source>
</evidence>
<evidence type="ECO:0000256" key="3">
    <source>
        <dbReference type="ARBA" id="ARBA00022801"/>
    </source>
</evidence>
<organism evidence="5 6">
    <name type="scientific">Kipferlia bialata</name>
    <dbReference type="NCBI Taxonomy" id="797122"/>
    <lineage>
        <taxon>Eukaryota</taxon>
        <taxon>Metamonada</taxon>
        <taxon>Carpediemonas-like organisms</taxon>
        <taxon>Kipferlia</taxon>
    </lineage>
</organism>
<evidence type="ECO:0000256" key="2">
    <source>
        <dbReference type="ARBA" id="ARBA00022729"/>
    </source>
</evidence>
<proteinExistence type="inferred from homology"/>
<dbReference type="Proteomes" id="UP000265618">
    <property type="component" value="Unassembled WGS sequence"/>
</dbReference>
<dbReference type="PANTHER" id="PTHR11069:SF23">
    <property type="entry name" value="LYSOSOMAL ACID GLUCOSYLCERAMIDASE"/>
    <property type="match status" value="1"/>
</dbReference>
<dbReference type="EMBL" id="BDIP01000051">
    <property type="protein sequence ID" value="GIQ79754.1"/>
    <property type="molecule type" value="Genomic_DNA"/>
</dbReference>
<dbReference type="InterPro" id="IPR033453">
    <property type="entry name" value="Glyco_hydro_30_TIM-barrel"/>
</dbReference>
<keyword evidence="6" id="KW-1185">Reference proteome</keyword>
<name>A0A9K3GDH0_9EUKA</name>
<reference evidence="5 6" key="1">
    <citation type="journal article" date="2018" name="PLoS ONE">
        <title>The draft genome of Kipferlia bialata reveals reductive genome evolution in fornicate parasites.</title>
        <authorList>
            <person name="Tanifuji G."/>
            <person name="Takabayashi S."/>
            <person name="Kume K."/>
            <person name="Takagi M."/>
            <person name="Nakayama T."/>
            <person name="Kamikawa R."/>
            <person name="Inagaki Y."/>
            <person name="Hashimoto T."/>
        </authorList>
    </citation>
    <scope>NUCLEOTIDE SEQUENCE [LARGE SCALE GENOMIC DNA]</scope>
    <source>
        <strain evidence="5">NY0173</strain>
    </source>
</reference>
<evidence type="ECO:0000313" key="5">
    <source>
        <dbReference type="EMBL" id="GIQ79754.1"/>
    </source>
</evidence>
<dbReference type="GO" id="GO:0006680">
    <property type="term" value="P:glucosylceramide catabolic process"/>
    <property type="evidence" value="ECO:0007669"/>
    <property type="project" value="TreeGrafter"/>
</dbReference>
<dbReference type="Pfam" id="PF02055">
    <property type="entry name" value="Glyco_hydro_30"/>
    <property type="match status" value="1"/>
</dbReference>
<dbReference type="AlphaFoldDB" id="A0A9K3GDH0"/>
<accession>A0A9K3GDH0</accession>
<dbReference type="GO" id="GO:0004348">
    <property type="term" value="F:glucosylceramidase activity"/>
    <property type="evidence" value="ECO:0007669"/>
    <property type="project" value="InterPro"/>
</dbReference>
<dbReference type="InterPro" id="IPR001139">
    <property type="entry name" value="Glyco_hydro_30"/>
</dbReference>
<evidence type="ECO:0000256" key="1">
    <source>
        <dbReference type="ARBA" id="ARBA00005382"/>
    </source>
</evidence>
<comment type="similarity">
    <text evidence="1">Belongs to the glycosyl hydrolase 30 family.</text>
</comment>
<protein>
    <submittedName>
        <fullName evidence="5">Glycoside hydrolase, family 30</fullName>
    </submittedName>
</protein>
<evidence type="ECO:0000313" key="6">
    <source>
        <dbReference type="Proteomes" id="UP000265618"/>
    </source>
</evidence>
<dbReference type="SUPFAM" id="SSF51445">
    <property type="entry name" value="(Trans)glycosidases"/>
    <property type="match status" value="1"/>
</dbReference>